<evidence type="ECO:0000313" key="1">
    <source>
        <dbReference type="EMBL" id="GIY12588.1"/>
    </source>
</evidence>
<accession>A0AAV4QY20</accession>
<sequence length="105" mass="11849">MTVGCRKQGLVLPFLINVQDVSVNYIKYSHWLNDYTQGIENRKHTNCSNWGCMCARAAAMFSFPLPHCGRGTLFGVGGAWLTLMNGRSEDRGYHALSAIYRKEVF</sequence>
<keyword evidence="2" id="KW-1185">Reference proteome</keyword>
<name>A0AAV4QY20_CAEEX</name>
<reference evidence="1 2" key="1">
    <citation type="submission" date="2021-06" db="EMBL/GenBank/DDBJ databases">
        <title>Caerostris extrusa draft genome.</title>
        <authorList>
            <person name="Kono N."/>
            <person name="Arakawa K."/>
        </authorList>
    </citation>
    <scope>NUCLEOTIDE SEQUENCE [LARGE SCALE GENOMIC DNA]</scope>
</reference>
<protein>
    <submittedName>
        <fullName evidence="1">Uncharacterized protein</fullName>
    </submittedName>
</protein>
<comment type="caution">
    <text evidence="1">The sequence shown here is derived from an EMBL/GenBank/DDBJ whole genome shotgun (WGS) entry which is preliminary data.</text>
</comment>
<dbReference type="EMBL" id="BPLR01006811">
    <property type="protein sequence ID" value="GIY12588.1"/>
    <property type="molecule type" value="Genomic_DNA"/>
</dbReference>
<dbReference type="AlphaFoldDB" id="A0AAV4QY20"/>
<organism evidence="1 2">
    <name type="scientific">Caerostris extrusa</name>
    <name type="common">Bark spider</name>
    <name type="synonym">Caerostris bankana</name>
    <dbReference type="NCBI Taxonomy" id="172846"/>
    <lineage>
        <taxon>Eukaryota</taxon>
        <taxon>Metazoa</taxon>
        <taxon>Ecdysozoa</taxon>
        <taxon>Arthropoda</taxon>
        <taxon>Chelicerata</taxon>
        <taxon>Arachnida</taxon>
        <taxon>Araneae</taxon>
        <taxon>Araneomorphae</taxon>
        <taxon>Entelegynae</taxon>
        <taxon>Araneoidea</taxon>
        <taxon>Araneidae</taxon>
        <taxon>Caerostris</taxon>
    </lineage>
</organism>
<dbReference type="Proteomes" id="UP001054945">
    <property type="component" value="Unassembled WGS sequence"/>
</dbReference>
<evidence type="ECO:0000313" key="2">
    <source>
        <dbReference type="Proteomes" id="UP001054945"/>
    </source>
</evidence>
<proteinExistence type="predicted"/>
<gene>
    <name evidence="1" type="ORF">CEXT_411531</name>
</gene>